<keyword evidence="3" id="KW-1185">Reference proteome</keyword>
<sequence>DIFQITDLAWIGERGGTLFLFGTPGDAQYFKGEVLILAVTLVVIAPFIAVLTFSSTRTMKRQNVRLASRTQQVQNRLARVFFVQLIGVNICYILPLSVMLLQMVIDLSSAPPAISAAIRFILVPFFSLEGAQLSLIFLLKNPSHRQVIQQLFR</sequence>
<feature type="transmembrane region" description="Helical" evidence="1">
    <location>
        <begin position="77"/>
        <end position="105"/>
    </location>
</feature>
<feature type="non-terminal residue" evidence="2">
    <location>
        <position position="153"/>
    </location>
</feature>
<dbReference type="InterPro" id="IPR019422">
    <property type="entry name" value="7TM_GPCR_serpentine_rcpt_Srh"/>
</dbReference>
<feature type="transmembrane region" description="Helical" evidence="1">
    <location>
        <begin position="34"/>
        <end position="56"/>
    </location>
</feature>
<dbReference type="Proteomes" id="UP001432322">
    <property type="component" value="Unassembled WGS sequence"/>
</dbReference>
<keyword evidence="1" id="KW-1133">Transmembrane helix</keyword>
<organism evidence="2 3">
    <name type="scientific">Pristionchus fissidentatus</name>
    <dbReference type="NCBI Taxonomy" id="1538716"/>
    <lineage>
        <taxon>Eukaryota</taxon>
        <taxon>Metazoa</taxon>
        <taxon>Ecdysozoa</taxon>
        <taxon>Nematoda</taxon>
        <taxon>Chromadorea</taxon>
        <taxon>Rhabditida</taxon>
        <taxon>Rhabditina</taxon>
        <taxon>Diplogasteromorpha</taxon>
        <taxon>Diplogasteroidea</taxon>
        <taxon>Neodiplogasteridae</taxon>
        <taxon>Pristionchus</taxon>
    </lineage>
</organism>
<reference evidence="2" key="1">
    <citation type="submission" date="2023-10" db="EMBL/GenBank/DDBJ databases">
        <title>Genome assembly of Pristionchus species.</title>
        <authorList>
            <person name="Yoshida K."/>
            <person name="Sommer R.J."/>
        </authorList>
    </citation>
    <scope>NUCLEOTIDE SEQUENCE</scope>
    <source>
        <strain evidence="2">RS5133</strain>
    </source>
</reference>
<dbReference type="AlphaFoldDB" id="A0AAV5VWR7"/>
<evidence type="ECO:0000313" key="2">
    <source>
        <dbReference type="EMBL" id="GMT22971.1"/>
    </source>
</evidence>
<dbReference type="EMBL" id="BTSY01000004">
    <property type="protein sequence ID" value="GMT22971.1"/>
    <property type="molecule type" value="Genomic_DNA"/>
</dbReference>
<keyword evidence="1" id="KW-0812">Transmembrane</keyword>
<protein>
    <recommendedName>
        <fullName evidence="4">G protein-coupled receptor</fullName>
    </recommendedName>
</protein>
<feature type="transmembrane region" description="Helical" evidence="1">
    <location>
        <begin position="117"/>
        <end position="139"/>
    </location>
</feature>
<keyword evidence="1" id="KW-0472">Membrane</keyword>
<dbReference type="PANTHER" id="PTHR45830">
    <property type="entry name" value="SERPENTINE RECEPTOR, CLASS I"/>
    <property type="match status" value="1"/>
</dbReference>
<dbReference type="PANTHER" id="PTHR45830:SF15">
    <property type="entry name" value="SERPENTINE RECEPTOR, CLASS I"/>
    <property type="match status" value="1"/>
</dbReference>
<comment type="caution">
    <text evidence="2">The sequence shown here is derived from an EMBL/GenBank/DDBJ whole genome shotgun (WGS) entry which is preliminary data.</text>
</comment>
<gene>
    <name evidence="2" type="ORF">PFISCL1PPCAC_14268</name>
</gene>
<dbReference type="Pfam" id="PF10318">
    <property type="entry name" value="7TM_GPCR_Srh"/>
    <property type="match status" value="1"/>
</dbReference>
<evidence type="ECO:0000313" key="3">
    <source>
        <dbReference type="Proteomes" id="UP001432322"/>
    </source>
</evidence>
<feature type="non-terminal residue" evidence="2">
    <location>
        <position position="1"/>
    </location>
</feature>
<accession>A0AAV5VWR7</accession>
<evidence type="ECO:0008006" key="4">
    <source>
        <dbReference type="Google" id="ProtNLM"/>
    </source>
</evidence>
<proteinExistence type="predicted"/>
<name>A0AAV5VWR7_9BILA</name>
<evidence type="ECO:0000256" key="1">
    <source>
        <dbReference type="SAM" id="Phobius"/>
    </source>
</evidence>